<dbReference type="CDD" id="cd08473">
    <property type="entry name" value="PBP2_CrgA_like_4"/>
    <property type="match status" value="1"/>
</dbReference>
<evidence type="ECO:0000259" key="5">
    <source>
        <dbReference type="PROSITE" id="PS50931"/>
    </source>
</evidence>
<dbReference type="FunFam" id="1.10.10.10:FF:000001">
    <property type="entry name" value="LysR family transcriptional regulator"/>
    <property type="match status" value="1"/>
</dbReference>
<dbReference type="STRING" id="152573.SAMN04488051_10691"/>
<evidence type="ECO:0000313" key="7">
    <source>
        <dbReference type="Proteomes" id="UP000198773"/>
    </source>
</evidence>
<dbReference type="SUPFAM" id="SSF53850">
    <property type="entry name" value="Periplasmic binding protein-like II"/>
    <property type="match status" value="1"/>
</dbReference>
<dbReference type="EMBL" id="FNRM01000006">
    <property type="protein sequence ID" value="SEA77379.1"/>
    <property type="molecule type" value="Genomic_DNA"/>
</dbReference>
<comment type="similarity">
    <text evidence="1">Belongs to the LysR transcriptional regulatory family.</text>
</comment>
<sequence length="302" mass="33867">MQDLNDLYYFVQVVEHGGFAPASRALGIAKSKLSRRLALLEDRLAVRLIQRSSRHFQITEVGQQYLEHCRAMLVEAEAAQQAIDSVRAEPCGTIRLTCPVGLLHFHVGAMLAEFMQLYPGVTVQLEATNRRVDVLAEGVDLALRVRPLPLDDSELVLRLLSDRGQCLVASPQLVEAQGGLPTEPTALVNWPSMSRSRPQEVHEWCLHHPANGQLKLTFHPRFTTTDMLTLKTAALAGVGVVQLPLLMLQQELADGRLLQVLPEWEPRREVIHLVFPSRRGMLPAIRALIDFLVERYAEIMED</sequence>
<dbReference type="Pfam" id="PF00126">
    <property type="entry name" value="HTH_1"/>
    <property type="match status" value="1"/>
</dbReference>
<dbReference type="InterPro" id="IPR000847">
    <property type="entry name" value="LysR_HTH_N"/>
</dbReference>
<dbReference type="AlphaFoldDB" id="A0A1H4DY15"/>
<keyword evidence="3" id="KW-0238">DNA-binding</keyword>
<dbReference type="Proteomes" id="UP000198773">
    <property type="component" value="Unassembled WGS sequence"/>
</dbReference>
<evidence type="ECO:0000256" key="2">
    <source>
        <dbReference type="ARBA" id="ARBA00023015"/>
    </source>
</evidence>
<dbReference type="GO" id="GO:0043565">
    <property type="term" value="F:sequence-specific DNA binding"/>
    <property type="evidence" value="ECO:0007669"/>
    <property type="project" value="TreeGrafter"/>
</dbReference>
<gene>
    <name evidence="6" type="ORF">SAMN04488051_10691</name>
</gene>
<accession>A0A1H4DY15</accession>
<proteinExistence type="inferred from homology"/>
<keyword evidence="2" id="KW-0805">Transcription regulation</keyword>
<dbReference type="SUPFAM" id="SSF46785">
    <property type="entry name" value="Winged helix' DNA-binding domain"/>
    <property type="match status" value="1"/>
</dbReference>
<dbReference type="Pfam" id="PF03466">
    <property type="entry name" value="LysR_substrate"/>
    <property type="match status" value="1"/>
</dbReference>
<dbReference type="InterPro" id="IPR058163">
    <property type="entry name" value="LysR-type_TF_proteobact-type"/>
</dbReference>
<dbReference type="GO" id="GO:0003700">
    <property type="term" value="F:DNA-binding transcription factor activity"/>
    <property type="evidence" value="ECO:0007669"/>
    <property type="project" value="InterPro"/>
</dbReference>
<dbReference type="Gene3D" id="3.40.190.290">
    <property type="match status" value="1"/>
</dbReference>
<evidence type="ECO:0000256" key="3">
    <source>
        <dbReference type="ARBA" id="ARBA00023125"/>
    </source>
</evidence>
<dbReference type="InterPro" id="IPR005119">
    <property type="entry name" value="LysR_subst-bd"/>
</dbReference>
<evidence type="ECO:0000313" key="6">
    <source>
        <dbReference type="EMBL" id="SEA77379.1"/>
    </source>
</evidence>
<dbReference type="RefSeq" id="WP_091343309.1">
    <property type="nucleotide sequence ID" value="NZ_FNRM01000006.1"/>
</dbReference>
<organism evidence="6 7">
    <name type="scientific">Alkalimonas amylolytica</name>
    <dbReference type="NCBI Taxonomy" id="152573"/>
    <lineage>
        <taxon>Bacteria</taxon>
        <taxon>Pseudomonadati</taxon>
        <taxon>Pseudomonadota</taxon>
        <taxon>Gammaproteobacteria</taxon>
        <taxon>Alkalimonas</taxon>
    </lineage>
</organism>
<dbReference type="GO" id="GO:0006351">
    <property type="term" value="P:DNA-templated transcription"/>
    <property type="evidence" value="ECO:0007669"/>
    <property type="project" value="TreeGrafter"/>
</dbReference>
<evidence type="ECO:0000256" key="4">
    <source>
        <dbReference type="ARBA" id="ARBA00023163"/>
    </source>
</evidence>
<dbReference type="OrthoDB" id="5671700at2"/>
<keyword evidence="4" id="KW-0804">Transcription</keyword>
<dbReference type="PANTHER" id="PTHR30537:SF31">
    <property type="entry name" value="TRANSCRIPTIONAL REGULATOR, LYSR FAMILY"/>
    <property type="match status" value="1"/>
</dbReference>
<protein>
    <submittedName>
        <fullName evidence="6">Transcriptional regulator, LysR family</fullName>
    </submittedName>
</protein>
<keyword evidence="7" id="KW-1185">Reference proteome</keyword>
<dbReference type="NCBIfam" id="NF011573">
    <property type="entry name" value="PRK14997.1"/>
    <property type="match status" value="1"/>
</dbReference>
<feature type="domain" description="HTH lysR-type" evidence="5">
    <location>
        <begin position="1"/>
        <end position="59"/>
    </location>
</feature>
<dbReference type="InterPro" id="IPR036388">
    <property type="entry name" value="WH-like_DNA-bd_sf"/>
</dbReference>
<evidence type="ECO:0000256" key="1">
    <source>
        <dbReference type="ARBA" id="ARBA00009437"/>
    </source>
</evidence>
<dbReference type="InterPro" id="IPR036390">
    <property type="entry name" value="WH_DNA-bd_sf"/>
</dbReference>
<reference evidence="6 7" key="1">
    <citation type="submission" date="2016-10" db="EMBL/GenBank/DDBJ databases">
        <authorList>
            <person name="de Groot N.N."/>
        </authorList>
    </citation>
    <scope>NUCLEOTIDE SEQUENCE [LARGE SCALE GENOMIC DNA]</scope>
    <source>
        <strain evidence="6 7">CGMCC 1.3430</strain>
    </source>
</reference>
<dbReference type="PANTHER" id="PTHR30537">
    <property type="entry name" value="HTH-TYPE TRANSCRIPTIONAL REGULATOR"/>
    <property type="match status" value="1"/>
</dbReference>
<dbReference type="Gene3D" id="1.10.10.10">
    <property type="entry name" value="Winged helix-like DNA-binding domain superfamily/Winged helix DNA-binding domain"/>
    <property type="match status" value="1"/>
</dbReference>
<dbReference type="PROSITE" id="PS50931">
    <property type="entry name" value="HTH_LYSR"/>
    <property type="match status" value="1"/>
</dbReference>
<name>A0A1H4DY15_ALKAM</name>